<dbReference type="PATRIC" id="fig|1502.174.peg.1897"/>
<dbReference type="InterPro" id="IPR032466">
    <property type="entry name" value="Metal_Hydrolase"/>
</dbReference>
<dbReference type="GO" id="GO:0006508">
    <property type="term" value="P:proteolysis"/>
    <property type="evidence" value="ECO:0007669"/>
    <property type="project" value="InterPro"/>
</dbReference>
<dbReference type="CDD" id="cd01301">
    <property type="entry name" value="rDP_like"/>
    <property type="match status" value="1"/>
</dbReference>
<evidence type="ECO:0000313" key="1">
    <source>
        <dbReference type="EMBL" id="KXA11259.1"/>
    </source>
</evidence>
<dbReference type="Pfam" id="PF01244">
    <property type="entry name" value="Peptidase_M19"/>
    <property type="match status" value="1"/>
</dbReference>
<dbReference type="Gene3D" id="3.20.20.140">
    <property type="entry name" value="Metal-dependent hydrolases"/>
    <property type="match status" value="1"/>
</dbReference>
<dbReference type="GO" id="GO:0070573">
    <property type="term" value="F:metallodipeptidase activity"/>
    <property type="evidence" value="ECO:0007669"/>
    <property type="project" value="InterPro"/>
</dbReference>
<name>A0A133N4N2_CLOPF</name>
<dbReference type="InterPro" id="IPR008257">
    <property type="entry name" value="Pept_M19"/>
</dbReference>
<dbReference type="PANTHER" id="PTHR10443">
    <property type="entry name" value="MICROSOMAL DIPEPTIDASE"/>
    <property type="match status" value="1"/>
</dbReference>
<evidence type="ECO:0000313" key="2">
    <source>
        <dbReference type="Proteomes" id="UP000070646"/>
    </source>
</evidence>
<dbReference type="PROSITE" id="PS51365">
    <property type="entry name" value="RENAL_DIPEPTIDASE_2"/>
    <property type="match status" value="1"/>
</dbReference>
<dbReference type="EMBL" id="LRPU01000088">
    <property type="protein sequence ID" value="KXA11259.1"/>
    <property type="molecule type" value="Genomic_DNA"/>
</dbReference>
<comment type="caution">
    <text evidence="1">The sequence shown here is derived from an EMBL/GenBank/DDBJ whole genome shotgun (WGS) entry which is preliminary data.</text>
</comment>
<dbReference type="Proteomes" id="UP000070646">
    <property type="component" value="Unassembled WGS sequence"/>
</dbReference>
<organism evidence="1 2">
    <name type="scientific">Clostridium perfringens</name>
    <dbReference type="NCBI Taxonomy" id="1502"/>
    <lineage>
        <taxon>Bacteria</taxon>
        <taxon>Bacillati</taxon>
        <taxon>Bacillota</taxon>
        <taxon>Clostridia</taxon>
        <taxon>Eubacteriales</taxon>
        <taxon>Clostridiaceae</taxon>
        <taxon>Clostridium</taxon>
    </lineage>
</organism>
<dbReference type="SUPFAM" id="SSF51556">
    <property type="entry name" value="Metallo-dependent hydrolases"/>
    <property type="match status" value="1"/>
</dbReference>
<accession>A0A133N4N2</accession>
<protein>
    <submittedName>
        <fullName evidence="1">Renal dipeptidase family protein</fullName>
    </submittedName>
</protein>
<reference evidence="1 2" key="1">
    <citation type="submission" date="2016-01" db="EMBL/GenBank/DDBJ databases">
        <authorList>
            <person name="Oliw E.H."/>
        </authorList>
    </citation>
    <scope>NUCLEOTIDE SEQUENCE [LARGE SCALE GENOMIC DNA]</scope>
    <source>
        <strain evidence="1 2">MJR7757A</strain>
    </source>
</reference>
<gene>
    <name evidence="1" type="ORF">HMPREF3222_01883</name>
</gene>
<proteinExistence type="predicted"/>
<dbReference type="PANTHER" id="PTHR10443:SF12">
    <property type="entry name" value="DIPEPTIDASE"/>
    <property type="match status" value="1"/>
</dbReference>
<sequence>MKEVNVHRNLPMKIFMKFIDFHCDTASRMLQENKKLFRNDFKVDINKLREGEALAQFFALFINKECNEDTYSYCKEMLQNFKKEINENSRDIVLCRNISDLEKAEKEDKIGAFITIEEGDAIKGDIEKLREFKEEGVSLITLTWNYINDLGYPNYEFKYKERGLTKKGIEVVEEMNNLGMLIDVSHLSDGGFYDVIKYSKSPIIASHSNSRIQTNHSRNLSDNMIKELANNGGVTVINFCNAFLKEEWEEDLNLASIRNMVRHIKHIRNIGGIDVISLGSDFDGIENEVEIKDSSNMGLLLNALEREGFKEDEIEKIYYKNAKRIIRDVLI</sequence>
<dbReference type="AlphaFoldDB" id="A0A133N4N2"/>